<feature type="domain" description="AMP-dependent synthetase/ligase" evidence="3">
    <location>
        <begin position="23"/>
        <end position="426"/>
    </location>
</feature>
<evidence type="ECO:0000259" key="3">
    <source>
        <dbReference type="Pfam" id="PF00501"/>
    </source>
</evidence>
<evidence type="ECO:0000256" key="1">
    <source>
        <dbReference type="ARBA" id="ARBA00022741"/>
    </source>
</evidence>
<gene>
    <name evidence="4" type="ORF">J2S35_000278</name>
</gene>
<evidence type="ECO:0000313" key="4">
    <source>
        <dbReference type="EMBL" id="MDR6891338.1"/>
    </source>
</evidence>
<dbReference type="InterPro" id="IPR020845">
    <property type="entry name" value="AMP-binding_CS"/>
</dbReference>
<protein>
    <submittedName>
        <fullName evidence="4">Long-chain acyl-CoA synthetase</fullName>
        <ecNumber evidence="4">6.2.1.3</ecNumber>
    </submittedName>
</protein>
<comment type="caution">
    <text evidence="4">The sequence shown here is derived from an EMBL/GenBank/DDBJ whole genome shotgun (WGS) entry which is preliminary data.</text>
</comment>
<dbReference type="Pfam" id="PF00501">
    <property type="entry name" value="AMP-binding"/>
    <property type="match status" value="1"/>
</dbReference>
<organism evidence="4 5">
    <name type="scientific">Falsarthrobacter nasiphocae</name>
    <dbReference type="NCBI Taxonomy" id="189863"/>
    <lineage>
        <taxon>Bacteria</taxon>
        <taxon>Bacillati</taxon>
        <taxon>Actinomycetota</taxon>
        <taxon>Actinomycetes</taxon>
        <taxon>Micrococcales</taxon>
        <taxon>Micrococcaceae</taxon>
        <taxon>Falsarthrobacter</taxon>
    </lineage>
</organism>
<evidence type="ECO:0000313" key="5">
    <source>
        <dbReference type="Proteomes" id="UP001247307"/>
    </source>
</evidence>
<dbReference type="SUPFAM" id="SSF56801">
    <property type="entry name" value="Acetyl-CoA synthetase-like"/>
    <property type="match status" value="1"/>
</dbReference>
<dbReference type="Proteomes" id="UP001247307">
    <property type="component" value="Unassembled WGS sequence"/>
</dbReference>
<dbReference type="InterPro" id="IPR042099">
    <property type="entry name" value="ANL_N_sf"/>
</dbReference>
<keyword evidence="4" id="KW-0436">Ligase</keyword>
<dbReference type="InterPro" id="IPR000873">
    <property type="entry name" value="AMP-dep_synth/lig_dom"/>
</dbReference>
<dbReference type="EC" id="6.2.1.3" evidence="4"/>
<dbReference type="GO" id="GO:0005524">
    <property type="term" value="F:ATP binding"/>
    <property type="evidence" value="ECO:0007669"/>
    <property type="project" value="UniProtKB-KW"/>
</dbReference>
<dbReference type="RefSeq" id="WP_309849022.1">
    <property type="nucleotide sequence ID" value="NZ_BAAAIU010000004.1"/>
</dbReference>
<keyword evidence="1" id="KW-0547">Nucleotide-binding</keyword>
<dbReference type="GO" id="GO:0016020">
    <property type="term" value="C:membrane"/>
    <property type="evidence" value="ECO:0007669"/>
    <property type="project" value="TreeGrafter"/>
</dbReference>
<sequence length="603" mass="65073">MQEVSTPQETDIPRSWNCSELLERQAASPENPPLFSVRTGEDGWRDISASEFRDLVVAHAKGLVAQGIKPGDRIGIMANTRFEWVLMDFAIWYAGAVSVPVYESSSPSQVAWILEDSGAVGIVVEGPAHENIVRHAATSASLKDLNHIWQMDDDGLAELVDAGRDVPDEEIASRRGAATLDDLATIIYSSGTTGRPKGCRLTHGNFVLLSESAREAIPEVARSGARTIMFLPLAHVFARYISVLAVHAGVVVAHTPDIKNLLTDLQSYSPDFLLVVPRVFEKVYNGAAANAEASGRGKIFNAAVATAIAYSKARQDGRVGLGLRARHALFDALVYRKLRTAMGGRVTHAVSGGGPLGERLGHFFSGVGILILEGYGLTETTAPVSVGAPSSIKIGTVGLPLPGNSVWIAEDGEILVKGVCVFEGYHNRPDLTEEAFEDGWFRTGDVGTLDEDGFLRITGRKKEILVTAGGKNVVPGLLEDVVRAKPLVSQCLVVGDNRPFVAALVTLDSEVLPDWLKRKGLPSMTPAEAAQNKDVRAEVESYIATANETVSRAESIRAFEIVEDDFTEESGHLTPSLKIKRAKVIEDYDDVVERIYAQKKPTS</sequence>
<dbReference type="PANTHER" id="PTHR43272">
    <property type="entry name" value="LONG-CHAIN-FATTY-ACID--COA LIGASE"/>
    <property type="match status" value="1"/>
</dbReference>
<reference evidence="4" key="1">
    <citation type="submission" date="2023-07" db="EMBL/GenBank/DDBJ databases">
        <title>Sequencing the genomes of 1000 actinobacteria strains.</title>
        <authorList>
            <person name="Klenk H.-P."/>
        </authorList>
    </citation>
    <scope>NUCLEOTIDE SEQUENCE</scope>
    <source>
        <strain evidence="4">DSM 13988</strain>
    </source>
</reference>
<evidence type="ECO:0000256" key="2">
    <source>
        <dbReference type="ARBA" id="ARBA00022840"/>
    </source>
</evidence>
<accession>A0AAE4C5B9</accession>
<proteinExistence type="predicted"/>
<dbReference type="PROSITE" id="PS00455">
    <property type="entry name" value="AMP_BINDING"/>
    <property type="match status" value="1"/>
</dbReference>
<dbReference type="CDD" id="cd05907">
    <property type="entry name" value="VL_LC_FACS_like"/>
    <property type="match status" value="1"/>
</dbReference>
<dbReference type="Pfam" id="PF23562">
    <property type="entry name" value="AMP-binding_C_3"/>
    <property type="match status" value="1"/>
</dbReference>
<keyword evidence="5" id="KW-1185">Reference proteome</keyword>
<dbReference type="GO" id="GO:0004467">
    <property type="term" value="F:long-chain fatty acid-CoA ligase activity"/>
    <property type="evidence" value="ECO:0007669"/>
    <property type="project" value="UniProtKB-EC"/>
</dbReference>
<dbReference type="PANTHER" id="PTHR43272:SF33">
    <property type="entry name" value="AMP-BINDING DOMAIN-CONTAINING PROTEIN-RELATED"/>
    <property type="match status" value="1"/>
</dbReference>
<keyword evidence="2" id="KW-0067">ATP-binding</keyword>
<dbReference type="Gene3D" id="3.40.50.12780">
    <property type="entry name" value="N-terminal domain of ligase-like"/>
    <property type="match status" value="1"/>
</dbReference>
<name>A0AAE4C5B9_9MICC</name>
<dbReference type="EMBL" id="JAVDUI010000001">
    <property type="protein sequence ID" value="MDR6891338.1"/>
    <property type="molecule type" value="Genomic_DNA"/>
</dbReference>
<dbReference type="AlphaFoldDB" id="A0AAE4C5B9"/>